<dbReference type="SUPFAM" id="SSF57889">
    <property type="entry name" value="Cysteine-rich domain"/>
    <property type="match status" value="3"/>
</dbReference>
<dbReference type="AlphaFoldDB" id="A0A251NAF1"/>
<name>A0A251NAF1_PRUPE</name>
<dbReference type="InterPro" id="IPR046349">
    <property type="entry name" value="C1-like_sf"/>
</dbReference>
<feature type="domain" description="DC1" evidence="2">
    <location>
        <begin position="33"/>
        <end position="84"/>
    </location>
</feature>
<evidence type="ECO:0000313" key="4">
    <source>
        <dbReference type="Proteomes" id="UP000006882"/>
    </source>
</evidence>
<keyword evidence="1" id="KW-0677">Repeat</keyword>
<organism evidence="3 4">
    <name type="scientific">Prunus persica</name>
    <name type="common">Peach</name>
    <name type="synonym">Amygdalus persica</name>
    <dbReference type="NCBI Taxonomy" id="3760"/>
    <lineage>
        <taxon>Eukaryota</taxon>
        <taxon>Viridiplantae</taxon>
        <taxon>Streptophyta</taxon>
        <taxon>Embryophyta</taxon>
        <taxon>Tracheophyta</taxon>
        <taxon>Spermatophyta</taxon>
        <taxon>Magnoliopsida</taxon>
        <taxon>eudicotyledons</taxon>
        <taxon>Gunneridae</taxon>
        <taxon>Pentapetalae</taxon>
        <taxon>rosids</taxon>
        <taxon>fabids</taxon>
        <taxon>Rosales</taxon>
        <taxon>Rosaceae</taxon>
        <taxon>Amygdaloideae</taxon>
        <taxon>Amygdaleae</taxon>
        <taxon>Prunus</taxon>
    </lineage>
</organism>
<dbReference type="Gramene" id="ONH95579">
    <property type="protein sequence ID" value="ONH95579"/>
    <property type="gene ID" value="PRUPE_7G078800"/>
</dbReference>
<gene>
    <name evidence="3" type="ORF">PRUPE_7G078800</name>
</gene>
<evidence type="ECO:0000313" key="3">
    <source>
        <dbReference type="EMBL" id="ONH95579.1"/>
    </source>
</evidence>
<evidence type="ECO:0000256" key="1">
    <source>
        <dbReference type="ARBA" id="ARBA00022737"/>
    </source>
</evidence>
<keyword evidence="4" id="KW-1185">Reference proteome</keyword>
<dbReference type="Pfam" id="PF03107">
    <property type="entry name" value="C1_2"/>
    <property type="match status" value="2"/>
</dbReference>
<feature type="domain" description="DC1" evidence="2">
    <location>
        <begin position="399"/>
        <end position="448"/>
    </location>
</feature>
<proteinExistence type="predicted"/>
<reference evidence="3 4" key="1">
    <citation type="journal article" date="2013" name="Nat. Genet.">
        <title>The high-quality draft genome of peach (Prunus persica) identifies unique patterns of genetic diversity, domestication and genome evolution.</title>
        <authorList>
            <consortium name="International Peach Genome Initiative"/>
            <person name="Verde I."/>
            <person name="Abbott A.G."/>
            <person name="Scalabrin S."/>
            <person name="Jung S."/>
            <person name="Shu S."/>
            <person name="Marroni F."/>
            <person name="Zhebentyayeva T."/>
            <person name="Dettori M.T."/>
            <person name="Grimwood J."/>
            <person name="Cattonaro F."/>
            <person name="Zuccolo A."/>
            <person name="Rossini L."/>
            <person name="Jenkins J."/>
            <person name="Vendramin E."/>
            <person name="Meisel L.A."/>
            <person name="Decroocq V."/>
            <person name="Sosinski B."/>
            <person name="Prochnik S."/>
            <person name="Mitros T."/>
            <person name="Policriti A."/>
            <person name="Cipriani G."/>
            <person name="Dondini L."/>
            <person name="Ficklin S."/>
            <person name="Goodstein D.M."/>
            <person name="Xuan P."/>
            <person name="Del Fabbro C."/>
            <person name="Aramini V."/>
            <person name="Copetti D."/>
            <person name="Gonzalez S."/>
            <person name="Horner D.S."/>
            <person name="Falchi R."/>
            <person name="Lucas S."/>
            <person name="Mica E."/>
            <person name="Maldonado J."/>
            <person name="Lazzari B."/>
            <person name="Bielenberg D."/>
            <person name="Pirona R."/>
            <person name="Miculan M."/>
            <person name="Barakat A."/>
            <person name="Testolin R."/>
            <person name="Stella A."/>
            <person name="Tartarini S."/>
            <person name="Tonutti P."/>
            <person name="Arus P."/>
            <person name="Orellana A."/>
            <person name="Wells C."/>
            <person name="Main D."/>
            <person name="Vizzotto G."/>
            <person name="Silva H."/>
            <person name="Salamini F."/>
            <person name="Schmutz J."/>
            <person name="Morgante M."/>
            <person name="Rokhsar D.S."/>
        </authorList>
    </citation>
    <scope>NUCLEOTIDE SEQUENCE [LARGE SCALE GENOMIC DNA]</scope>
    <source>
        <strain evidence="4">cv. Nemared</strain>
    </source>
</reference>
<evidence type="ECO:0000259" key="2">
    <source>
        <dbReference type="Pfam" id="PF03107"/>
    </source>
</evidence>
<dbReference type="PANTHER" id="PTHR32410:SF216">
    <property type="entry name" value="PHORBOL-ESTER_DAG-TYPE DOMAIN-CONTAINING PROTEIN"/>
    <property type="match status" value="1"/>
</dbReference>
<accession>A0A251NAF1</accession>
<sequence length="525" mass="60166">MEVQYSCNQCPRSSSFIVHKSCTELPVQMHHHPLHAEHPLTLIRNARNYTCNVCREKFYGPTLATFAYCCSKSGCDFILDLKCASTWRKVTENHSGDHPHQFSLYKKPKLKFECEACGEEGRYSVYICRSSGSIRTALHYRATSKQERTHTFSCLDGPLMALLKSARKCAVMVGIDDLDDDEMIEEASNADHPINPDVQAQQITNEDLHKQIKHFSHQHLLTLISGHHEVIKYDGDDNSTLNCDGCTGPISPTDAFYSCMQQEEEEQRNCHFFLHTNCARLPTKTRHRFHPEHLVTLLSKAPSIDGVFKCDICNTFSQGFIYNYEQCSFYLDLQCNFLPDSLKHEAHDHCLILNKAYLMCCVGCGCRPDFRFSCMYLGSCVFSVYCIKCVKLPLITRHKYDNHPLKLTDASVTDDDEYYCEICEGEGDPEYWFYSCEDCDFNFHPDCVLGRYPQIKLGSTYKLDAHPHPVTLVDKIKSVIPNDKRYKDISPCVECHEPCEGLVYECSECNINIHRNGCCNLQEQD</sequence>
<dbReference type="Proteomes" id="UP000006882">
    <property type="component" value="Chromosome G7"/>
</dbReference>
<dbReference type="InterPro" id="IPR053192">
    <property type="entry name" value="Vacuole_Formation_Reg"/>
</dbReference>
<dbReference type="PANTHER" id="PTHR32410">
    <property type="entry name" value="CYSTEINE/HISTIDINE-RICH C1 DOMAIN FAMILY PROTEIN"/>
    <property type="match status" value="1"/>
</dbReference>
<dbReference type="InterPro" id="IPR004146">
    <property type="entry name" value="DC1"/>
</dbReference>
<dbReference type="EMBL" id="CM007657">
    <property type="protein sequence ID" value="ONH95579.1"/>
    <property type="molecule type" value="Genomic_DNA"/>
</dbReference>
<protein>
    <recommendedName>
        <fullName evidence="2">DC1 domain-containing protein</fullName>
    </recommendedName>
</protein>